<dbReference type="EMBL" id="ML122269">
    <property type="protein sequence ID" value="RPD59524.1"/>
    <property type="molecule type" value="Genomic_DNA"/>
</dbReference>
<dbReference type="Proteomes" id="UP000313359">
    <property type="component" value="Unassembled WGS sequence"/>
</dbReference>
<evidence type="ECO:0000313" key="4">
    <source>
        <dbReference type="Proteomes" id="UP000313359"/>
    </source>
</evidence>
<feature type="transmembrane region" description="Helical" evidence="1">
    <location>
        <begin position="98"/>
        <end position="118"/>
    </location>
</feature>
<feature type="transmembrane region" description="Helical" evidence="1">
    <location>
        <begin position="55"/>
        <end position="78"/>
    </location>
</feature>
<dbReference type="AlphaFoldDB" id="A0A5C2S8Y1"/>
<keyword evidence="1" id="KW-0812">Transmembrane</keyword>
<evidence type="ECO:0000259" key="2">
    <source>
        <dbReference type="Pfam" id="PF20151"/>
    </source>
</evidence>
<proteinExistence type="predicted"/>
<accession>A0A5C2S8Y1</accession>
<keyword evidence="4" id="KW-1185">Reference proteome</keyword>
<dbReference type="Pfam" id="PF20151">
    <property type="entry name" value="DUF6533"/>
    <property type="match status" value="1"/>
</dbReference>
<dbReference type="OrthoDB" id="2750812at2759"/>
<dbReference type="InterPro" id="IPR045340">
    <property type="entry name" value="DUF6533"/>
</dbReference>
<feature type="transmembrane region" description="Helical" evidence="1">
    <location>
        <begin position="226"/>
        <end position="247"/>
    </location>
</feature>
<organism evidence="3 4">
    <name type="scientific">Lentinus tigrinus ALCF2SS1-6</name>
    <dbReference type="NCBI Taxonomy" id="1328759"/>
    <lineage>
        <taxon>Eukaryota</taxon>
        <taxon>Fungi</taxon>
        <taxon>Dikarya</taxon>
        <taxon>Basidiomycota</taxon>
        <taxon>Agaricomycotina</taxon>
        <taxon>Agaricomycetes</taxon>
        <taxon>Polyporales</taxon>
        <taxon>Polyporaceae</taxon>
        <taxon>Lentinus</taxon>
    </lineage>
</organism>
<feature type="transmembrane region" description="Helical" evidence="1">
    <location>
        <begin position="130"/>
        <end position="147"/>
    </location>
</feature>
<name>A0A5C2S8Y1_9APHY</name>
<feature type="domain" description="DUF6533" evidence="2">
    <location>
        <begin position="27"/>
        <end position="71"/>
    </location>
</feature>
<evidence type="ECO:0000313" key="3">
    <source>
        <dbReference type="EMBL" id="RPD59524.1"/>
    </source>
</evidence>
<feature type="transmembrane region" description="Helical" evidence="1">
    <location>
        <begin position="20"/>
        <end position="43"/>
    </location>
</feature>
<protein>
    <recommendedName>
        <fullName evidence="2">DUF6533 domain-containing protein</fullName>
    </recommendedName>
</protein>
<reference evidence="3" key="1">
    <citation type="journal article" date="2018" name="Genome Biol. Evol.">
        <title>Genomics and development of Lentinus tigrinus, a white-rot wood-decaying mushroom with dimorphic fruiting bodies.</title>
        <authorList>
            <person name="Wu B."/>
            <person name="Xu Z."/>
            <person name="Knudson A."/>
            <person name="Carlson A."/>
            <person name="Chen N."/>
            <person name="Kovaka S."/>
            <person name="LaButti K."/>
            <person name="Lipzen A."/>
            <person name="Pennachio C."/>
            <person name="Riley R."/>
            <person name="Schakwitz W."/>
            <person name="Umezawa K."/>
            <person name="Ohm R.A."/>
            <person name="Grigoriev I.V."/>
            <person name="Nagy L.G."/>
            <person name="Gibbons J."/>
            <person name="Hibbett D."/>
        </authorList>
    </citation>
    <scope>NUCLEOTIDE SEQUENCE [LARGE SCALE GENOMIC DNA]</scope>
    <source>
        <strain evidence="3">ALCF2SS1-6</strain>
    </source>
</reference>
<keyword evidence="1" id="KW-1133">Transmembrane helix</keyword>
<evidence type="ECO:0000256" key="1">
    <source>
        <dbReference type="SAM" id="Phobius"/>
    </source>
</evidence>
<gene>
    <name evidence="3" type="ORF">L227DRAFT_575963</name>
</gene>
<feature type="transmembrane region" description="Helical" evidence="1">
    <location>
        <begin position="185"/>
        <end position="205"/>
    </location>
</feature>
<sequence length="342" mass="37660">MATDVDWRPHFEHADTFVAPYVQGNLLIFASACVFYYDYLLTIPDEVRLVWGRRFNLATAIFLYLRYAILIQASLDVVSNVNLTSTSTIHLTADSCKVVGLLGASVTCASFIVVSAFIALRLTALYSRNWYLGGTLFILGLLNPIFLQTCAEFGFSSNVVAPWPLPPCLGRVKVGGTLYFLELNVFPVGSAVVSIAYELFCLSLTAYKTYGTYRKARGLNGMRGSLAWLLFRDGSIYFAGMTILWIYEIVSKFDGLSVEDGPVLGRLLVLILTTRFISNLRQGDDGHDSIQDSTGQLTSTVQFNVTLSQFPQSGRFLGSLGGELQLDESDDPGDGDKVDEHV</sequence>
<keyword evidence="1" id="KW-0472">Membrane</keyword>